<evidence type="ECO:0000313" key="4">
    <source>
        <dbReference type="Proteomes" id="UP000799439"/>
    </source>
</evidence>
<dbReference type="AlphaFoldDB" id="A0A9P4IX21"/>
<comment type="caution">
    <text evidence="3">The sequence shown here is derived from an EMBL/GenBank/DDBJ whole genome shotgun (WGS) entry which is preliminary data.</text>
</comment>
<proteinExistence type="predicted"/>
<feature type="region of interest" description="Disordered" evidence="1">
    <location>
        <begin position="226"/>
        <end position="290"/>
    </location>
</feature>
<dbReference type="Proteomes" id="UP000799439">
    <property type="component" value="Unassembled WGS sequence"/>
</dbReference>
<evidence type="ECO:0000259" key="2">
    <source>
        <dbReference type="Pfam" id="PF10056"/>
    </source>
</evidence>
<name>A0A9P4IX21_9PEZI</name>
<accession>A0A9P4IX21</accession>
<dbReference type="EMBL" id="ML996088">
    <property type="protein sequence ID" value="KAF2151216.1"/>
    <property type="molecule type" value="Genomic_DNA"/>
</dbReference>
<evidence type="ECO:0000313" key="3">
    <source>
        <dbReference type="EMBL" id="KAF2151216.1"/>
    </source>
</evidence>
<reference evidence="3" key="1">
    <citation type="journal article" date="2020" name="Stud. Mycol.">
        <title>101 Dothideomycetes genomes: a test case for predicting lifestyles and emergence of pathogens.</title>
        <authorList>
            <person name="Haridas S."/>
            <person name="Albert R."/>
            <person name="Binder M."/>
            <person name="Bloem J."/>
            <person name="Labutti K."/>
            <person name="Salamov A."/>
            <person name="Andreopoulos B."/>
            <person name="Baker S."/>
            <person name="Barry K."/>
            <person name="Bills G."/>
            <person name="Bluhm B."/>
            <person name="Cannon C."/>
            <person name="Castanera R."/>
            <person name="Culley D."/>
            <person name="Daum C."/>
            <person name="Ezra D."/>
            <person name="Gonzalez J."/>
            <person name="Henrissat B."/>
            <person name="Kuo A."/>
            <person name="Liang C."/>
            <person name="Lipzen A."/>
            <person name="Lutzoni F."/>
            <person name="Magnuson J."/>
            <person name="Mondo S."/>
            <person name="Nolan M."/>
            <person name="Ohm R."/>
            <person name="Pangilinan J."/>
            <person name="Park H.-J."/>
            <person name="Ramirez L."/>
            <person name="Alfaro M."/>
            <person name="Sun H."/>
            <person name="Tritt A."/>
            <person name="Yoshinaga Y."/>
            <person name="Zwiers L.-H."/>
            <person name="Turgeon B."/>
            <person name="Goodwin S."/>
            <person name="Spatafora J."/>
            <person name="Crous P."/>
            <person name="Grigoriev I."/>
        </authorList>
    </citation>
    <scope>NUCLEOTIDE SEQUENCE</scope>
    <source>
        <strain evidence="3">CBS 260.36</strain>
    </source>
</reference>
<dbReference type="Pfam" id="PF10056">
    <property type="entry name" value="DUF2293"/>
    <property type="match status" value="1"/>
</dbReference>
<dbReference type="InterPro" id="IPR018744">
    <property type="entry name" value="DUF2293"/>
</dbReference>
<feature type="non-terminal residue" evidence="3">
    <location>
        <position position="1"/>
    </location>
</feature>
<dbReference type="OrthoDB" id="5288828at2759"/>
<organism evidence="3 4">
    <name type="scientific">Myriangium duriaei CBS 260.36</name>
    <dbReference type="NCBI Taxonomy" id="1168546"/>
    <lineage>
        <taxon>Eukaryota</taxon>
        <taxon>Fungi</taxon>
        <taxon>Dikarya</taxon>
        <taxon>Ascomycota</taxon>
        <taxon>Pezizomycotina</taxon>
        <taxon>Dothideomycetes</taxon>
        <taxon>Dothideomycetidae</taxon>
        <taxon>Myriangiales</taxon>
        <taxon>Myriangiaceae</taxon>
        <taxon>Myriangium</taxon>
    </lineage>
</organism>
<gene>
    <name evidence="3" type="ORF">K461DRAFT_228732</name>
</gene>
<dbReference type="PANTHER" id="PTHR38113">
    <property type="match status" value="1"/>
</dbReference>
<feature type="domain" description="DUF2293" evidence="2">
    <location>
        <begin position="122"/>
        <end position="205"/>
    </location>
</feature>
<dbReference type="PANTHER" id="PTHR38113:SF1">
    <property type="entry name" value="DUF2293 DOMAIN-CONTAINING PROTEIN"/>
    <property type="match status" value="1"/>
</dbReference>
<keyword evidence="4" id="KW-1185">Reference proteome</keyword>
<evidence type="ECO:0000256" key="1">
    <source>
        <dbReference type="SAM" id="MobiDB-lite"/>
    </source>
</evidence>
<sequence length="375" mass="42055">PPGYTFLAVGYPDLSAKCKELSREKRVDIKVVSTVQASNKFQKESSKVSSHLHRIGYHIRTDVFDEACTWLGYRFVNGKLVKDVAANPASGFERTFARFGADISQFGTRSATQEESQKVKNAIRELFPKIPEESLNEIFETAWQKGATTVGNETDLPLARRVQLATVAHIRHTYTDYDRILQASSWADARKAVEPYCLAKLVEWRGEDETNDNAIDDLLQEAIVFSDDESPVELSEPDRYADNEDSSDGNLEVTHRAANPADLERTPSAFEGSPRSGLSRVSPQWVKQPQPLGEKHRGLLQARWRHARLYGIQPYPSLPLATNTSAQNISSPLDSMAQITVPVDHRGRAPRKFIQDGVEYVRVSITTCEHRATLM</sequence>
<protein>
    <recommendedName>
        <fullName evidence="2">DUF2293 domain-containing protein</fullName>
    </recommendedName>
</protein>